<evidence type="ECO:0000256" key="3">
    <source>
        <dbReference type="ARBA" id="ARBA00022833"/>
    </source>
</evidence>
<gene>
    <name evidence="7" type="ORF">SCLCIDRAFT_1220249</name>
</gene>
<dbReference type="Gene3D" id="3.30.40.10">
    <property type="entry name" value="Zinc/RING finger domain, C3HC4 (zinc finger)"/>
    <property type="match status" value="1"/>
</dbReference>
<keyword evidence="3" id="KW-0862">Zinc</keyword>
<evidence type="ECO:0008006" key="9">
    <source>
        <dbReference type="Google" id="ProtNLM"/>
    </source>
</evidence>
<proteinExistence type="predicted"/>
<evidence type="ECO:0000256" key="1">
    <source>
        <dbReference type="ARBA" id="ARBA00022723"/>
    </source>
</evidence>
<dbReference type="PROSITE" id="PS50089">
    <property type="entry name" value="ZF_RING_2"/>
    <property type="match status" value="1"/>
</dbReference>
<reference evidence="7 8" key="1">
    <citation type="submission" date="2014-04" db="EMBL/GenBank/DDBJ databases">
        <authorList>
            <consortium name="DOE Joint Genome Institute"/>
            <person name="Kuo A."/>
            <person name="Kohler A."/>
            <person name="Nagy L.G."/>
            <person name="Floudas D."/>
            <person name="Copeland A."/>
            <person name="Barry K.W."/>
            <person name="Cichocki N."/>
            <person name="Veneault-Fourrey C."/>
            <person name="LaButti K."/>
            <person name="Lindquist E.A."/>
            <person name="Lipzen A."/>
            <person name="Lundell T."/>
            <person name="Morin E."/>
            <person name="Murat C."/>
            <person name="Sun H."/>
            <person name="Tunlid A."/>
            <person name="Henrissat B."/>
            <person name="Grigoriev I.V."/>
            <person name="Hibbett D.S."/>
            <person name="Martin F."/>
            <person name="Nordberg H.P."/>
            <person name="Cantor M.N."/>
            <person name="Hua S.X."/>
        </authorList>
    </citation>
    <scope>NUCLEOTIDE SEQUENCE [LARGE SCALE GENOMIC DNA]</scope>
    <source>
        <strain evidence="7 8">Foug A</strain>
    </source>
</reference>
<dbReference type="PANTHER" id="PTHR23327">
    <property type="entry name" value="RING FINGER PROTEIN 127"/>
    <property type="match status" value="1"/>
</dbReference>
<reference evidence="8" key="2">
    <citation type="submission" date="2015-01" db="EMBL/GenBank/DDBJ databases">
        <title>Evolutionary Origins and Diversification of the Mycorrhizal Mutualists.</title>
        <authorList>
            <consortium name="DOE Joint Genome Institute"/>
            <consortium name="Mycorrhizal Genomics Consortium"/>
            <person name="Kohler A."/>
            <person name="Kuo A."/>
            <person name="Nagy L.G."/>
            <person name="Floudas D."/>
            <person name="Copeland A."/>
            <person name="Barry K.W."/>
            <person name="Cichocki N."/>
            <person name="Veneault-Fourrey C."/>
            <person name="LaButti K."/>
            <person name="Lindquist E.A."/>
            <person name="Lipzen A."/>
            <person name="Lundell T."/>
            <person name="Morin E."/>
            <person name="Murat C."/>
            <person name="Riley R."/>
            <person name="Ohm R."/>
            <person name="Sun H."/>
            <person name="Tunlid A."/>
            <person name="Henrissat B."/>
            <person name="Grigoriev I.V."/>
            <person name="Hibbett D.S."/>
            <person name="Martin F."/>
        </authorList>
    </citation>
    <scope>NUCLEOTIDE SEQUENCE [LARGE SCALE GENOMIC DNA]</scope>
    <source>
        <strain evidence="8">Foug A</strain>
    </source>
</reference>
<dbReference type="InterPro" id="IPR001841">
    <property type="entry name" value="Znf_RING"/>
</dbReference>
<dbReference type="Pfam" id="PF13920">
    <property type="entry name" value="zf-C3HC4_3"/>
    <property type="match status" value="1"/>
</dbReference>
<dbReference type="AlphaFoldDB" id="A0A0C2ZVP5"/>
<protein>
    <recommendedName>
        <fullName evidence="9">RING-type domain-containing protein</fullName>
    </recommendedName>
</protein>
<keyword evidence="8" id="KW-1185">Reference proteome</keyword>
<accession>A0A0C2ZVP5</accession>
<dbReference type="STRING" id="1036808.A0A0C2ZVP5"/>
<name>A0A0C2ZVP5_9AGAM</name>
<dbReference type="Pfam" id="PF03105">
    <property type="entry name" value="SPX"/>
    <property type="match status" value="1"/>
</dbReference>
<feature type="domain" description="SPX" evidence="6">
    <location>
        <begin position="1"/>
        <end position="354"/>
    </location>
</feature>
<dbReference type="Proteomes" id="UP000053989">
    <property type="component" value="Unassembled WGS sequence"/>
</dbReference>
<dbReference type="InterPro" id="IPR004331">
    <property type="entry name" value="SPX_dom"/>
</dbReference>
<organism evidence="7 8">
    <name type="scientific">Scleroderma citrinum Foug A</name>
    <dbReference type="NCBI Taxonomy" id="1036808"/>
    <lineage>
        <taxon>Eukaryota</taxon>
        <taxon>Fungi</taxon>
        <taxon>Dikarya</taxon>
        <taxon>Basidiomycota</taxon>
        <taxon>Agaricomycotina</taxon>
        <taxon>Agaricomycetes</taxon>
        <taxon>Agaricomycetidae</taxon>
        <taxon>Boletales</taxon>
        <taxon>Sclerodermatineae</taxon>
        <taxon>Sclerodermataceae</taxon>
        <taxon>Scleroderma</taxon>
    </lineage>
</organism>
<dbReference type="PROSITE" id="PS00518">
    <property type="entry name" value="ZF_RING_1"/>
    <property type="match status" value="1"/>
</dbReference>
<evidence type="ECO:0000256" key="2">
    <source>
        <dbReference type="ARBA" id="ARBA00022771"/>
    </source>
</evidence>
<dbReference type="InParanoid" id="A0A0C2ZVP5"/>
<dbReference type="GO" id="GO:0008270">
    <property type="term" value="F:zinc ion binding"/>
    <property type="evidence" value="ECO:0007669"/>
    <property type="project" value="UniProtKB-KW"/>
</dbReference>
<evidence type="ECO:0000256" key="4">
    <source>
        <dbReference type="PROSITE-ProRule" id="PRU00175"/>
    </source>
</evidence>
<dbReference type="PANTHER" id="PTHR23327:SF51">
    <property type="entry name" value="TRANSCRIPTIONAL REGULATOR OF YEAST FORM ADHERENCE 3"/>
    <property type="match status" value="1"/>
</dbReference>
<evidence type="ECO:0000259" key="5">
    <source>
        <dbReference type="PROSITE" id="PS50089"/>
    </source>
</evidence>
<sequence length="495" mass="54413">MHFCKTYSELLLTLSPELRKNAIEYRQLKKLINEVVLELDSFGLSPKVLQLLLEEGAQDHVFHTGSEEWDASSSSGDSSHSSVHAHLHPTVIYEIESKSASGFEPRLRISFGHDAAVSDTNTAVLSADQVKHIVDAAVHPLAHLQTTDEDTAMPPSSDYLEPSDTGQDLIIPLRSDTAFLCLLTSALSSLSGHFSNLHGEFKSSLGSLAVSISSNARPVSSSSPHSFAAYLLSTGNVASVRPGLVGKSDLYFWREVFQLYVEAEIFEDIGEVHRGERSVEEAERRLVLFSQRVAGKGGSSRLSGSKEALEVFFKINAFILDVKKFQLATAEAIRKILKKHTKRTALLIPAHLLSASGDTPSSEVVLAARPLIPLQRLLVQAIGEVLLPVVPHIDDYSCLICTSIAFKPVKLDCGHLFCVRCLVKLQKRGKADCPLCRAPTVLTANRANVDYALLNFMSDWFPVESREKLRANEREAAQEELEELGFQTRPGCIIM</sequence>
<dbReference type="InterPro" id="IPR017907">
    <property type="entry name" value="Znf_RING_CS"/>
</dbReference>
<dbReference type="InterPro" id="IPR013083">
    <property type="entry name" value="Znf_RING/FYVE/PHD"/>
</dbReference>
<keyword evidence="1" id="KW-0479">Metal-binding</keyword>
<evidence type="ECO:0000259" key="6">
    <source>
        <dbReference type="PROSITE" id="PS51382"/>
    </source>
</evidence>
<feature type="domain" description="RING-type" evidence="5">
    <location>
        <begin position="398"/>
        <end position="437"/>
    </location>
</feature>
<dbReference type="PROSITE" id="PS51382">
    <property type="entry name" value="SPX"/>
    <property type="match status" value="1"/>
</dbReference>
<dbReference type="HOGENOM" id="CLU_017137_2_1_1"/>
<dbReference type="SUPFAM" id="SSF57850">
    <property type="entry name" value="RING/U-box"/>
    <property type="match status" value="1"/>
</dbReference>
<evidence type="ECO:0000313" key="7">
    <source>
        <dbReference type="EMBL" id="KIM56562.1"/>
    </source>
</evidence>
<dbReference type="EMBL" id="KN822114">
    <property type="protein sequence ID" value="KIM56562.1"/>
    <property type="molecule type" value="Genomic_DNA"/>
</dbReference>
<evidence type="ECO:0000313" key="8">
    <source>
        <dbReference type="Proteomes" id="UP000053989"/>
    </source>
</evidence>
<keyword evidence="2 4" id="KW-0863">Zinc-finger</keyword>
<dbReference type="SMART" id="SM00184">
    <property type="entry name" value="RING"/>
    <property type="match status" value="1"/>
</dbReference>
<dbReference type="OrthoDB" id="5588846at2759"/>